<evidence type="ECO:0000256" key="1">
    <source>
        <dbReference type="SAM" id="MobiDB-lite"/>
    </source>
</evidence>
<dbReference type="InParanoid" id="A0A6P8HJX2"/>
<feature type="region of interest" description="Disordered" evidence="1">
    <location>
        <begin position="1"/>
        <end position="26"/>
    </location>
</feature>
<dbReference type="UniPathway" id="UPA00143"/>
<dbReference type="GeneID" id="116292088"/>
<proteinExistence type="predicted"/>
<evidence type="ECO:0000313" key="2">
    <source>
        <dbReference type="Proteomes" id="UP000515163"/>
    </source>
</evidence>
<dbReference type="AlphaFoldDB" id="A0A6P8HJX2"/>
<keyword evidence="2" id="KW-1185">Reference proteome</keyword>
<dbReference type="Pfam" id="PF17256">
    <property type="entry name" value="ANAPC16"/>
    <property type="match status" value="1"/>
</dbReference>
<dbReference type="GO" id="GO:0005680">
    <property type="term" value="C:anaphase-promoting complex"/>
    <property type="evidence" value="ECO:0007669"/>
    <property type="project" value="InterPro"/>
</dbReference>
<dbReference type="KEGG" id="aten:116292088"/>
<dbReference type="Proteomes" id="UP000515163">
    <property type="component" value="Unplaced"/>
</dbReference>
<protein>
    <submittedName>
        <fullName evidence="3">Anaphase-promoting complex subunit 16-like</fullName>
    </submittedName>
</protein>
<gene>
    <name evidence="3" type="primary">LOC116292088</name>
</gene>
<dbReference type="RefSeq" id="XP_031555188.1">
    <property type="nucleotide sequence ID" value="XM_031699328.1"/>
</dbReference>
<evidence type="ECO:0000313" key="3">
    <source>
        <dbReference type="RefSeq" id="XP_031555188.1"/>
    </source>
</evidence>
<dbReference type="FunCoup" id="A0A6P8HJX2">
    <property type="interactions" value="981"/>
</dbReference>
<name>A0A6P8HJX2_ACTTE</name>
<reference evidence="3" key="1">
    <citation type="submission" date="2025-08" db="UniProtKB">
        <authorList>
            <consortium name="RefSeq"/>
        </authorList>
    </citation>
    <scope>IDENTIFICATION</scope>
    <source>
        <tissue evidence="3">Tentacle</tissue>
    </source>
</reference>
<dbReference type="OrthoDB" id="6374621at2759"/>
<sequence length="84" mass="9659">MAASSGGLRKALFRSPPTVETPSKNPEALESLLNKIQVDIEVDNNLNSLKREMHEQRMAKLRQELEHISQDQWKYKPIDQLIGF</sequence>
<dbReference type="GO" id="GO:0016567">
    <property type="term" value="P:protein ubiquitination"/>
    <property type="evidence" value="ECO:0007669"/>
    <property type="project" value="UniProtKB-UniPathway"/>
</dbReference>
<organism evidence="2 3">
    <name type="scientific">Actinia tenebrosa</name>
    <name type="common">Australian red waratah sea anemone</name>
    <dbReference type="NCBI Taxonomy" id="6105"/>
    <lineage>
        <taxon>Eukaryota</taxon>
        <taxon>Metazoa</taxon>
        <taxon>Cnidaria</taxon>
        <taxon>Anthozoa</taxon>
        <taxon>Hexacorallia</taxon>
        <taxon>Actiniaria</taxon>
        <taxon>Actiniidae</taxon>
        <taxon>Actinia</taxon>
    </lineage>
</organism>
<accession>A0A6P8HJX2</accession>
<dbReference type="InterPro" id="IPR029641">
    <property type="entry name" value="APC16"/>
</dbReference>